<proteinExistence type="predicted"/>
<organism evidence="1 2">
    <name type="scientific">Mesorhizobium qingshengii</name>
    <dbReference type="NCBI Taxonomy" id="1165689"/>
    <lineage>
        <taxon>Bacteria</taxon>
        <taxon>Pseudomonadati</taxon>
        <taxon>Pseudomonadota</taxon>
        <taxon>Alphaproteobacteria</taxon>
        <taxon>Hyphomicrobiales</taxon>
        <taxon>Phyllobacteriaceae</taxon>
        <taxon>Mesorhizobium</taxon>
    </lineage>
</organism>
<sequence>MSSCTAYCPKNTDEGLVSSFGVLGALLTADPVEWSVASGSPAHGLVVPIGNILPAEAEERCYAVLVARHGSVAQTKRQTRCGS</sequence>
<protein>
    <submittedName>
        <fullName evidence="1">Uncharacterized protein</fullName>
    </submittedName>
</protein>
<dbReference type="AlphaFoldDB" id="A0A1G5Z8Y4"/>
<reference evidence="1 2" key="1">
    <citation type="submission" date="2016-10" db="EMBL/GenBank/DDBJ databases">
        <authorList>
            <person name="de Groot N.N."/>
        </authorList>
    </citation>
    <scope>NUCLEOTIDE SEQUENCE [LARGE SCALE GENOMIC DNA]</scope>
    <source>
        <strain evidence="1 2">CGMCC 1.12097</strain>
    </source>
</reference>
<dbReference type="Proteomes" id="UP000198588">
    <property type="component" value="Unassembled WGS sequence"/>
</dbReference>
<dbReference type="EMBL" id="FMXM01000015">
    <property type="protein sequence ID" value="SDA91052.1"/>
    <property type="molecule type" value="Genomic_DNA"/>
</dbReference>
<evidence type="ECO:0000313" key="2">
    <source>
        <dbReference type="Proteomes" id="UP000198588"/>
    </source>
</evidence>
<gene>
    <name evidence="1" type="ORF">SAMN02927914_04429</name>
</gene>
<evidence type="ECO:0000313" key="1">
    <source>
        <dbReference type="EMBL" id="SDA91052.1"/>
    </source>
</evidence>
<dbReference type="STRING" id="1165689.SAMN02927914_04429"/>
<accession>A0A1G5Z8Y4</accession>
<name>A0A1G5Z8Y4_9HYPH</name>